<sequence>MARSRISPAPPRIAEPDLPEELTPAALGRSADILGARITLGAGGTDAAHARVSESVIAPASVETLDLTGAVLSDVVADGLSAAEVIAREGTWRSVVVRGGRIGTLDLSRSRCDGLVLDGVRIDYLTVAGATLGDVEIEGCRIGTLDAPGAQIQCMRVTGSTVDECDTREWTISDLDLRGADVLAFTDVRALRGATLSEDQVTTHASAFAVALGIDVRAADDLSRTTPRL</sequence>
<reference evidence="1 2" key="1">
    <citation type="submission" date="2020-08" db="EMBL/GenBank/DDBJ databases">
        <title>Sequencing the genomes of 1000 actinobacteria strains.</title>
        <authorList>
            <person name="Klenk H.-P."/>
        </authorList>
    </citation>
    <scope>NUCLEOTIDE SEQUENCE [LARGE SCALE GENOMIC DNA]</scope>
    <source>
        <strain evidence="1 2">DSM 24947</strain>
    </source>
</reference>
<dbReference type="EMBL" id="JACHMD010000001">
    <property type="protein sequence ID" value="MBB4667487.1"/>
    <property type="molecule type" value="Genomic_DNA"/>
</dbReference>
<gene>
    <name evidence="1" type="ORF">BKA24_002196</name>
</gene>
<name>A0A7W7BRG5_9MICO</name>
<dbReference type="Proteomes" id="UP000573729">
    <property type="component" value="Unassembled WGS sequence"/>
</dbReference>
<comment type="caution">
    <text evidence="1">The sequence shown here is derived from an EMBL/GenBank/DDBJ whole genome shotgun (WGS) entry which is preliminary data.</text>
</comment>
<keyword evidence="2" id="KW-1185">Reference proteome</keyword>
<dbReference type="RefSeq" id="WP_184218003.1">
    <property type="nucleotide sequence ID" value="NZ_JACHMD010000001.1"/>
</dbReference>
<accession>A0A7W7BRG5</accession>
<evidence type="ECO:0000313" key="1">
    <source>
        <dbReference type="EMBL" id="MBB4667487.1"/>
    </source>
</evidence>
<dbReference type="SUPFAM" id="SSF141571">
    <property type="entry name" value="Pentapeptide repeat-like"/>
    <property type="match status" value="1"/>
</dbReference>
<dbReference type="AlphaFoldDB" id="A0A7W7BRG5"/>
<dbReference type="Gene3D" id="2.160.20.80">
    <property type="entry name" value="E3 ubiquitin-protein ligase SopA"/>
    <property type="match status" value="1"/>
</dbReference>
<proteinExistence type="predicted"/>
<protein>
    <submittedName>
        <fullName evidence="1">Uncharacterized protein YjbI with pentapeptide repeats</fullName>
    </submittedName>
</protein>
<organism evidence="1 2">
    <name type="scientific">Microbacterium marinum</name>
    <dbReference type="NCBI Taxonomy" id="421115"/>
    <lineage>
        <taxon>Bacteria</taxon>
        <taxon>Bacillati</taxon>
        <taxon>Actinomycetota</taxon>
        <taxon>Actinomycetes</taxon>
        <taxon>Micrococcales</taxon>
        <taxon>Microbacteriaceae</taxon>
        <taxon>Microbacterium</taxon>
    </lineage>
</organism>
<evidence type="ECO:0000313" key="2">
    <source>
        <dbReference type="Proteomes" id="UP000573729"/>
    </source>
</evidence>